<feature type="non-terminal residue" evidence="2">
    <location>
        <position position="1"/>
    </location>
</feature>
<evidence type="ECO:0000313" key="3">
    <source>
        <dbReference type="Proteomes" id="UP001295444"/>
    </source>
</evidence>
<feature type="region of interest" description="Disordered" evidence="1">
    <location>
        <begin position="1"/>
        <end position="28"/>
    </location>
</feature>
<dbReference type="Proteomes" id="UP001295444">
    <property type="component" value="Chromosome 02"/>
</dbReference>
<name>A0AAD1RFI4_PELCU</name>
<gene>
    <name evidence="2" type="ORF">PECUL_23A047136</name>
</gene>
<proteinExistence type="predicted"/>
<protein>
    <submittedName>
        <fullName evidence="2">Uncharacterized protein</fullName>
    </submittedName>
</protein>
<evidence type="ECO:0000256" key="1">
    <source>
        <dbReference type="SAM" id="MobiDB-lite"/>
    </source>
</evidence>
<evidence type="ECO:0000313" key="2">
    <source>
        <dbReference type="EMBL" id="CAH2252124.1"/>
    </source>
</evidence>
<keyword evidence="3" id="KW-1185">Reference proteome</keyword>
<dbReference type="EMBL" id="OW240913">
    <property type="protein sequence ID" value="CAH2252124.1"/>
    <property type="molecule type" value="Genomic_DNA"/>
</dbReference>
<dbReference type="AlphaFoldDB" id="A0AAD1RFI4"/>
<reference evidence="2" key="1">
    <citation type="submission" date="2022-03" db="EMBL/GenBank/DDBJ databases">
        <authorList>
            <person name="Alioto T."/>
            <person name="Alioto T."/>
            <person name="Gomez Garrido J."/>
        </authorList>
    </citation>
    <scope>NUCLEOTIDE SEQUENCE</scope>
</reference>
<organism evidence="2 3">
    <name type="scientific">Pelobates cultripes</name>
    <name type="common">Western spadefoot toad</name>
    <dbReference type="NCBI Taxonomy" id="61616"/>
    <lineage>
        <taxon>Eukaryota</taxon>
        <taxon>Metazoa</taxon>
        <taxon>Chordata</taxon>
        <taxon>Craniata</taxon>
        <taxon>Vertebrata</taxon>
        <taxon>Euteleostomi</taxon>
        <taxon>Amphibia</taxon>
        <taxon>Batrachia</taxon>
        <taxon>Anura</taxon>
        <taxon>Pelobatoidea</taxon>
        <taxon>Pelobatidae</taxon>
        <taxon>Pelobates</taxon>
    </lineage>
</organism>
<accession>A0AAD1RFI4</accession>
<sequence length="129" mass="14452">PHPVRISPTVTGNKEHATPDTHGGSAPVTKQDFHNLVVEIKNLLVPDVVIIKADLQAPIDRVKASEEDISNLKHGLFSLTISVQHLQVSYFALSLHYTALDKRSRRNHLKMRGIPDAVKPEELLHYGRR</sequence>